<accession>A0A482E6D5</accession>
<sequence length="45" mass="4403">MVGRLFPVWIACRKAVSAGDNLISGQSGMTCCAGTSAAAEGNGSG</sequence>
<keyword evidence="1" id="KW-0614">Plasmid</keyword>
<evidence type="ECO:0000313" key="1">
    <source>
        <dbReference type="EMBL" id="QBM19307.1"/>
    </source>
</evidence>
<protein>
    <submittedName>
        <fullName evidence="1">Uncharacterized protein</fullName>
    </submittedName>
</protein>
<name>A0A482E6D5_KLEPN</name>
<proteinExistence type="predicted"/>
<geneLocation type="plasmid" evidence="1">
    <name>pLimOXA-48</name>
</geneLocation>
<dbReference type="AlphaFoldDB" id="A0A482E6D5"/>
<dbReference type="EMBL" id="MK370728">
    <property type="protein sequence ID" value="QBM19307.1"/>
    <property type="molecule type" value="Genomic_DNA"/>
</dbReference>
<reference evidence="1" key="1">
    <citation type="submission" date="2019-01" db="EMBL/GenBank/DDBJ databases">
        <title>Molecular Epidemiology and Control of a Oxa-48-producing Enterobacteriaceae Hospital Outbreak: Evidence for Horizontal Interspecies Transfer of an IncL/M plasmid.</title>
        <authorList>
            <person name="Couve-Deacon E."/>
            <person name="Dabos L."/>
            <person name="Bataille C."/>
            <person name="Maurand A."/>
            <person name="Valleix D."/>
            <person name="Durand-Fontanier S."/>
            <person name="Pestourie N."/>
            <person name="Ploy M.-C."/>
            <person name="Naas T."/>
        </authorList>
    </citation>
    <scope>NUCLEOTIDE SEQUENCE</scope>
    <source>
        <strain evidence="1">69G1</strain>
        <plasmid evidence="1">pLimOXA-48</plasmid>
    </source>
</reference>
<organism evidence="1">
    <name type="scientific">Klebsiella pneumoniae</name>
    <dbReference type="NCBI Taxonomy" id="573"/>
    <lineage>
        <taxon>Bacteria</taxon>
        <taxon>Pseudomonadati</taxon>
        <taxon>Pseudomonadota</taxon>
        <taxon>Gammaproteobacteria</taxon>
        <taxon>Enterobacterales</taxon>
        <taxon>Enterobacteriaceae</taxon>
        <taxon>Klebsiella/Raoultella group</taxon>
        <taxon>Klebsiella</taxon>
        <taxon>Klebsiella pneumoniae complex</taxon>
    </lineage>
</organism>